<dbReference type="Proteomes" id="UP000027931">
    <property type="component" value="Unassembled WGS sequence"/>
</dbReference>
<dbReference type="STRING" id="1157490.EL26_12200"/>
<accession>A0A074LRD9</accession>
<gene>
    <name evidence="1" type="ORF">EL26_12200</name>
</gene>
<dbReference type="EMBL" id="JMIR01000015">
    <property type="protein sequence ID" value="KEO83045.1"/>
    <property type="molecule type" value="Genomic_DNA"/>
</dbReference>
<dbReference type="InterPro" id="IPR007553">
    <property type="entry name" value="2-thiour_desulf"/>
</dbReference>
<evidence type="ECO:0000313" key="1">
    <source>
        <dbReference type="EMBL" id="KEO83045.1"/>
    </source>
</evidence>
<evidence type="ECO:0000313" key="2">
    <source>
        <dbReference type="Proteomes" id="UP000027931"/>
    </source>
</evidence>
<name>A0A074LRD9_9BACL</name>
<proteinExistence type="predicted"/>
<dbReference type="RefSeq" id="WP_038088593.1">
    <property type="nucleotide sequence ID" value="NZ_JMIR01000015.1"/>
</dbReference>
<dbReference type="PANTHER" id="PTHR30087:SF1">
    <property type="entry name" value="HYPOTHETICAL CYTOSOLIC PROTEIN"/>
    <property type="match status" value="1"/>
</dbReference>
<dbReference type="eggNOG" id="COG1683">
    <property type="taxonomic scope" value="Bacteria"/>
</dbReference>
<comment type="caution">
    <text evidence="1">The sequence shown here is derived from an EMBL/GenBank/DDBJ whole genome shotgun (WGS) entry which is preliminary data.</text>
</comment>
<dbReference type="AlphaFoldDB" id="A0A074LRD9"/>
<reference evidence="1 2" key="1">
    <citation type="journal article" date="2013" name="Int. J. Syst. Evol. Microbiol.">
        <title>Tumebacillus flagellatus sp. nov., an alpha-amylase/pullulanase-producing bacterium isolated from cassava wastewater.</title>
        <authorList>
            <person name="Wang Q."/>
            <person name="Xie N."/>
            <person name="Qin Y."/>
            <person name="Shen N."/>
            <person name="Zhu J."/>
            <person name="Mi H."/>
            <person name="Huang R."/>
        </authorList>
    </citation>
    <scope>NUCLEOTIDE SEQUENCE [LARGE SCALE GENOMIC DNA]</scope>
    <source>
        <strain evidence="1 2">GST4</strain>
    </source>
</reference>
<dbReference type="PANTHER" id="PTHR30087">
    <property type="entry name" value="INNER MEMBRANE PROTEIN"/>
    <property type="match status" value="1"/>
</dbReference>
<dbReference type="OrthoDB" id="9797779at2"/>
<protein>
    <submittedName>
        <fullName evidence="1">Uncharacterized protein</fullName>
    </submittedName>
</protein>
<sequence length="157" mass="16464">MKLISACLVGCHCRYDGGSNAVDPFVKMVENGEAVFVCPEQLGGLSTPRPPAQIVGGTGEDVLDGNAKVLTESGADVTAEFVRGAQEALRMAKLVGAKEAILKERSPSCGSALIYDGTFTKGKRPGHGVTAALLERNGIKVCSEETYEPPKAKPDDK</sequence>
<keyword evidence="2" id="KW-1185">Reference proteome</keyword>
<organism evidence="1 2">
    <name type="scientific">Tumebacillus flagellatus</name>
    <dbReference type="NCBI Taxonomy" id="1157490"/>
    <lineage>
        <taxon>Bacteria</taxon>
        <taxon>Bacillati</taxon>
        <taxon>Bacillota</taxon>
        <taxon>Bacilli</taxon>
        <taxon>Bacillales</taxon>
        <taxon>Alicyclobacillaceae</taxon>
        <taxon>Tumebacillus</taxon>
    </lineage>
</organism>
<dbReference type="Pfam" id="PF04463">
    <property type="entry name" value="2-thiour_desulf"/>
    <property type="match status" value="1"/>
</dbReference>